<feature type="transmembrane region" description="Helical" evidence="5">
    <location>
        <begin position="297"/>
        <end position="316"/>
    </location>
</feature>
<accession>A0A0U1NTB9</accession>
<gene>
    <name evidence="6" type="primary">gerXA_1</name>
    <name evidence="6" type="ORF">BN000_01184</name>
</gene>
<comment type="similarity">
    <text evidence="2 4">Belongs to the GerABKA family.</text>
</comment>
<feature type="transmembrane region" description="Helical" evidence="5">
    <location>
        <begin position="457"/>
        <end position="475"/>
    </location>
</feature>
<keyword evidence="5" id="KW-1133">Transmembrane helix</keyword>
<keyword evidence="5" id="KW-0812">Transmembrane</keyword>
<organism evidence="6 7">
    <name type="scientific">Neobacillus massiliamazoniensis</name>
    <dbReference type="NCBI Taxonomy" id="1499688"/>
    <lineage>
        <taxon>Bacteria</taxon>
        <taxon>Bacillati</taxon>
        <taxon>Bacillota</taxon>
        <taxon>Bacilli</taxon>
        <taxon>Bacillales</taxon>
        <taxon>Bacillaceae</taxon>
        <taxon>Neobacillus</taxon>
    </lineage>
</organism>
<dbReference type="GO" id="GO:0005886">
    <property type="term" value="C:plasma membrane"/>
    <property type="evidence" value="ECO:0007669"/>
    <property type="project" value="UniProtKB-SubCell"/>
</dbReference>
<evidence type="ECO:0000256" key="4">
    <source>
        <dbReference type="PIRNR" id="PIRNR005690"/>
    </source>
</evidence>
<evidence type="ECO:0000313" key="7">
    <source>
        <dbReference type="Proteomes" id="UP000199087"/>
    </source>
</evidence>
<dbReference type="AlphaFoldDB" id="A0A0U1NTB9"/>
<evidence type="ECO:0000256" key="3">
    <source>
        <dbReference type="ARBA" id="ARBA00023136"/>
    </source>
</evidence>
<dbReference type="Pfam" id="PF03323">
    <property type="entry name" value="GerA"/>
    <property type="match status" value="1"/>
</dbReference>
<dbReference type="InterPro" id="IPR050768">
    <property type="entry name" value="UPF0353/GerABKA_families"/>
</dbReference>
<comment type="subcellular location">
    <subcellularLocation>
        <location evidence="4">Cell membrane</location>
    </subcellularLocation>
    <subcellularLocation>
        <location evidence="1">Membrane</location>
        <topology evidence="1">Multi-pass membrane protein</topology>
    </subcellularLocation>
</comment>
<evidence type="ECO:0000256" key="2">
    <source>
        <dbReference type="ARBA" id="ARBA00005278"/>
    </source>
</evidence>
<proteinExistence type="inferred from homology"/>
<protein>
    <submittedName>
        <fullName evidence="6">Spore germination protein GerXA</fullName>
    </submittedName>
</protein>
<evidence type="ECO:0000313" key="6">
    <source>
        <dbReference type="EMBL" id="CRK81284.1"/>
    </source>
</evidence>
<reference evidence="7" key="1">
    <citation type="submission" date="2015-05" db="EMBL/GenBank/DDBJ databases">
        <authorList>
            <person name="Urmite Genomes"/>
        </authorList>
    </citation>
    <scope>NUCLEOTIDE SEQUENCE [LARGE SCALE GENOMIC DNA]</scope>
    <source>
        <strain evidence="7">LF1</strain>
    </source>
</reference>
<keyword evidence="7" id="KW-1185">Reference proteome</keyword>
<keyword evidence="3 4" id="KW-0472">Membrane</keyword>
<dbReference type="RefSeq" id="WP_281176989.1">
    <property type="nucleotide sequence ID" value="NZ_CVRB01000001.1"/>
</dbReference>
<dbReference type="EMBL" id="CVRB01000001">
    <property type="protein sequence ID" value="CRK81284.1"/>
    <property type="molecule type" value="Genomic_DNA"/>
</dbReference>
<evidence type="ECO:0000256" key="5">
    <source>
        <dbReference type="SAM" id="Phobius"/>
    </source>
</evidence>
<sequence>MKRNKQAAQDKTNTMWDEAVLKSWFEGSKDVLIEKQQIGKGLNSFSFLSVYCQSLIDTKELRRTILPHLHEVLENGFSGYPKELESKIVFPITPIKSDLLPEDIAQKIFEGEFIFFLPEFKLAYSIKLPNLPARSVEAPSTEVTLRGGRDGFVEELQTNIGLIRKRLKTSTLNYEEFVIGTRSKTNVAVLYLKDVISQDLLAQVRSRLNEINVDGIVSSEQIESLITDRTFSLFPLLEYTGRPDYATNCLLYGRFLLLVEGSPTASIGPVTLVFFVNNAEDQHATAPFASFVRILRIASLLIAVFLPGFWISLAAYHPDQIPYTLLATLALSREGVPFPTTLEGFMMIFLFELLREAGLRIPSTVGQTLSVVGGLIIGQAAISAGFASPGIVVMMAISVVSTFTLVNQSLTGTLSILRYFVYILSSLLGVVGLIFAVFIIFIHVVNLSSFGVPFMTPYSPFVPSSAIPATFRVRFKKMIRRPKEIHTNDSTKKKDE</sequence>
<name>A0A0U1NTB9_9BACI</name>
<feature type="transmembrane region" description="Helical" evidence="5">
    <location>
        <begin position="388"/>
        <end position="407"/>
    </location>
</feature>
<dbReference type="PANTHER" id="PTHR22550:SF5">
    <property type="entry name" value="LEUCINE ZIPPER PROTEIN 4"/>
    <property type="match status" value="1"/>
</dbReference>
<dbReference type="Proteomes" id="UP000199087">
    <property type="component" value="Unassembled WGS sequence"/>
</dbReference>
<dbReference type="InterPro" id="IPR004995">
    <property type="entry name" value="Spore_Ger"/>
</dbReference>
<dbReference type="PANTHER" id="PTHR22550">
    <property type="entry name" value="SPORE GERMINATION PROTEIN"/>
    <property type="match status" value="1"/>
</dbReference>
<dbReference type="PIRSF" id="PIRSF005690">
    <property type="entry name" value="GerBA"/>
    <property type="match status" value="1"/>
</dbReference>
<dbReference type="GO" id="GO:0009847">
    <property type="term" value="P:spore germination"/>
    <property type="evidence" value="ECO:0007669"/>
    <property type="project" value="UniProtKB-UniRule"/>
</dbReference>
<dbReference type="STRING" id="1499688.BN000_01184"/>
<evidence type="ECO:0000256" key="1">
    <source>
        <dbReference type="ARBA" id="ARBA00004141"/>
    </source>
</evidence>
<feature type="transmembrane region" description="Helical" evidence="5">
    <location>
        <begin position="419"/>
        <end position="445"/>
    </location>
</feature>